<protein>
    <submittedName>
        <fullName evidence="1">Uncharacterized protein</fullName>
    </submittedName>
</protein>
<dbReference type="Proteomes" id="UP001303046">
    <property type="component" value="Unassembled WGS sequence"/>
</dbReference>
<name>A0ABR1EPH5_NECAM</name>
<reference evidence="1 2" key="1">
    <citation type="submission" date="2023-08" db="EMBL/GenBank/DDBJ databases">
        <title>A Necator americanus chromosomal reference genome.</title>
        <authorList>
            <person name="Ilik V."/>
            <person name="Petrzelkova K.J."/>
            <person name="Pardy F."/>
            <person name="Fuh T."/>
            <person name="Niatou-Singa F.S."/>
            <person name="Gouil Q."/>
            <person name="Baker L."/>
            <person name="Ritchie M.E."/>
            <person name="Jex A.R."/>
            <person name="Gazzola D."/>
            <person name="Li H."/>
            <person name="Toshio Fujiwara R."/>
            <person name="Zhan B."/>
            <person name="Aroian R.V."/>
            <person name="Pafco B."/>
            <person name="Schwarz E.M."/>
        </authorList>
    </citation>
    <scope>NUCLEOTIDE SEQUENCE [LARGE SCALE GENOMIC DNA]</scope>
    <source>
        <strain evidence="1 2">Aroian</strain>
        <tissue evidence="1">Whole animal</tissue>
    </source>
</reference>
<organism evidence="1 2">
    <name type="scientific">Necator americanus</name>
    <name type="common">Human hookworm</name>
    <dbReference type="NCBI Taxonomy" id="51031"/>
    <lineage>
        <taxon>Eukaryota</taxon>
        <taxon>Metazoa</taxon>
        <taxon>Ecdysozoa</taxon>
        <taxon>Nematoda</taxon>
        <taxon>Chromadorea</taxon>
        <taxon>Rhabditida</taxon>
        <taxon>Rhabditina</taxon>
        <taxon>Rhabditomorpha</taxon>
        <taxon>Strongyloidea</taxon>
        <taxon>Ancylostomatidae</taxon>
        <taxon>Bunostominae</taxon>
        <taxon>Necator</taxon>
    </lineage>
</organism>
<evidence type="ECO:0000313" key="2">
    <source>
        <dbReference type="Proteomes" id="UP001303046"/>
    </source>
</evidence>
<gene>
    <name evidence="1" type="primary">Necator_chrX.g24916</name>
    <name evidence="1" type="ORF">RB195_024751</name>
</gene>
<comment type="caution">
    <text evidence="1">The sequence shown here is derived from an EMBL/GenBank/DDBJ whole genome shotgun (WGS) entry which is preliminary data.</text>
</comment>
<accession>A0ABR1EPH5</accession>
<dbReference type="EMBL" id="JAVFWL010000006">
    <property type="protein sequence ID" value="KAK6764542.1"/>
    <property type="molecule type" value="Genomic_DNA"/>
</dbReference>
<keyword evidence="2" id="KW-1185">Reference proteome</keyword>
<sequence length="107" mass="12219">MVMKSERLKRDDTEVNEHDKRCLRRADLDSSVSVVEIPPNNLKRQLVRNRLYDTICTTPNCIICPTGRPGDCLRSEANVTFEPFALLIDQSAVHARRLRSKALKKAI</sequence>
<proteinExistence type="predicted"/>
<evidence type="ECO:0000313" key="1">
    <source>
        <dbReference type="EMBL" id="KAK6764542.1"/>
    </source>
</evidence>